<dbReference type="Gramene" id="Psat03G0318400-T1">
    <property type="protein sequence ID" value="KAI5428075.1"/>
    <property type="gene ID" value="KIW84_033184"/>
</dbReference>
<feature type="region of interest" description="Disordered" evidence="1">
    <location>
        <begin position="1"/>
        <end position="31"/>
    </location>
</feature>
<gene>
    <name evidence="2" type="ORF">KIW84_033184</name>
</gene>
<evidence type="ECO:0000313" key="3">
    <source>
        <dbReference type="Proteomes" id="UP001058974"/>
    </source>
</evidence>
<feature type="compositionally biased region" description="Gly residues" evidence="1">
    <location>
        <begin position="1"/>
        <end position="10"/>
    </location>
</feature>
<evidence type="ECO:0000256" key="1">
    <source>
        <dbReference type="SAM" id="MobiDB-lite"/>
    </source>
</evidence>
<keyword evidence="3" id="KW-1185">Reference proteome</keyword>
<name>A0A9D5B2U2_PEA</name>
<evidence type="ECO:0000313" key="2">
    <source>
        <dbReference type="EMBL" id="KAI5428075.1"/>
    </source>
</evidence>
<dbReference type="Proteomes" id="UP001058974">
    <property type="component" value="Chromosome 3"/>
</dbReference>
<proteinExistence type="predicted"/>
<sequence length="78" mass="8655">MHQDGGGSSSGGSQEMETSGAKKRQASPPILDVNKLMSKRRLVNMQKMMMRGTIRPGHGISWWIFSSTKIQECTIFQA</sequence>
<dbReference type="AlphaFoldDB" id="A0A9D5B2U2"/>
<organism evidence="2 3">
    <name type="scientific">Pisum sativum</name>
    <name type="common">Garden pea</name>
    <name type="synonym">Lathyrus oleraceus</name>
    <dbReference type="NCBI Taxonomy" id="3888"/>
    <lineage>
        <taxon>Eukaryota</taxon>
        <taxon>Viridiplantae</taxon>
        <taxon>Streptophyta</taxon>
        <taxon>Embryophyta</taxon>
        <taxon>Tracheophyta</taxon>
        <taxon>Spermatophyta</taxon>
        <taxon>Magnoliopsida</taxon>
        <taxon>eudicotyledons</taxon>
        <taxon>Gunneridae</taxon>
        <taxon>Pentapetalae</taxon>
        <taxon>rosids</taxon>
        <taxon>fabids</taxon>
        <taxon>Fabales</taxon>
        <taxon>Fabaceae</taxon>
        <taxon>Papilionoideae</taxon>
        <taxon>50 kb inversion clade</taxon>
        <taxon>NPAAA clade</taxon>
        <taxon>Hologalegina</taxon>
        <taxon>IRL clade</taxon>
        <taxon>Fabeae</taxon>
        <taxon>Lathyrus</taxon>
    </lineage>
</organism>
<accession>A0A9D5B2U2</accession>
<reference evidence="2 3" key="1">
    <citation type="journal article" date="2022" name="Nat. Genet.">
        <title>Improved pea reference genome and pan-genome highlight genomic features and evolutionary characteristics.</title>
        <authorList>
            <person name="Yang T."/>
            <person name="Liu R."/>
            <person name="Luo Y."/>
            <person name="Hu S."/>
            <person name="Wang D."/>
            <person name="Wang C."/>
            <person name="Pandey M.K."/>
            <person name="Ge S."/>
            <person name="Xu Q."/>
            <person name="Li N."/>
            <person name="Li G."/>
            <person name="Huang Y."/>
            <person name="Saxena R.K."/>
            <person name="Ji Y."/>
            <person name="Li M."/>
            <person name="Yan X."/>
            <person name="He Y."/>
            <person name="Liu Y."/>
            <person name="Wang X."/>
            <person name="Xiang C."/>
            <person name="Varshney R.K."/>
            <person name="Ding H."/>
            <person name="Gao S."/>
            <person name="Zong X."/>
        </authorList>
    </citation>
    <scope>NUCLEOTIDE SEQUENCE [LARGE SCALE GENOMIC DNA]</scope>
    <source>
        <strain evidence="2 3">cv. Zhongwan 6</strain>
    </source>
</reference>
<protein>
    <submittedName>
        <fullName evidence="2">Uncharacterized protein</fullName>
    </submittedName>
</protein>
<dbReference type="EMBL" id="JAMSHJ010000003">
    <property type="protein sequence ID" value="KAI5428075.1"/>
    <property type="molecule type" value="Genomic_DNA"/>
</dbReference>
<comment type="caution">
    <text evidence="2">The sequence shown here is derived from an EMBL/GenBank/DDBJ whole genome shotgun (WGS) entry which is preliminary data.</text>
</comment>